<evidence type="ECO:0000313" key="1">
    <source>
        <dbReference type="EMBL" id="HIR13029.1"/>
    </source>
</evidence>
<gene>
    <name evidence="1" type="ORF">IAB31_03785</name>
</gene>
<dbReference type="SUPFAM" id="SSF53474">
    <property type="entry name" value="alpha/beta-Hydrolases"/>
    <property type="match status" value="1"/>
</dbReference>
<comment type="caution">
    <text evidence="1">The sequence shown here is derived from an EMBL/GenBank/DDBJ whole genome shotgun (WGS) entry which is preliminary data.</text>
</comment>
<protein>
    <recommendedName>
        <fullName evidence="3">Esterase</fullName>
    </recommendedName>
</protein>
<proteinExistence type="predicted"/>
<evidence type="ECO:0008006" key="3">
    <source>
        <dbReference type="Google" id="ProtNLM"/>
    </source>
</evidence>
<dbReference type="GO" id="GO:0016747">
    <property type="term" value="F:acyltransferase activity, transferring groups other than amino-acyl groups"/>
    <property type="evidence" value="ECO:0007669"/>
    <property type="project" value="TreeGrafter"/>
</dbReference>
<dbReference type="PANTHER" id="PTHR48098:SF1">
    <property type="entry name" value="DIACYLGLYCEROL ACYLTRANSFERASE_MYCOLYLTRANSFERASE AG85A"/>
    <property type="match status" value="1"/>
</dbReference>
<reference evidence="1" key="1">
    <citation type="submission" date="2020-10" db="EMBL/GenBank/DDBJ databases">
        <authorList>
            <person name="Gilroy R."/>
        </authorList>
    </citation>
    <scope>NUCLEOTIDE SEQUENCE</scope>
    <source>
        <strain evidence="1">ChiSjej4B22-8148</strain>
    </source>
</reference>
<dbReference type="Pfam" id="PF00756">
    <property type="entry name" value="Esterase"/>
    <property type="match status" value="1"/>
</dbReference>
<name>A0A9D1ACS1_9FIRM</name>
<dbReference type="InterPro" id="IPR000801">
    <property type="entry name" value="Esterase-like"/>
</dbReference>
<dbReference type="Proteomes" id="UP000886757">
    <property type="component" value="Unassembled WGS sequence"/>
</dbReference>
<organism evidence="1 2">
    <name type="scientific">Candidatus Choladousia intestinavium</name>
    <dbReference type="NCBI Taxonomy" id="2840727"/>
    <lineage>
        <taxon>Bacteria</taxon>
        <taxon>Bacillati</taxon>
        <taxon>Bacillota</taxon>
        <taxon>Clostridia</taxon>
        <taxon>Lachnospirales</taxon>
        <taxon>Lachnospiraceae</taxon>
        <taxon>Lachnospiraceae incertae sedis</taxon>
        <taxon>Candidatus Choladousia</taxon>
    </lineage>
</organism>
<dbReference type="PANTHER" id="PTHR48098">
    <property type="entry name" value="ENTEROCHELIN ESTERASE-RELATED"/>
    <property type="match status" value="1"/>
</dbReference>
<dbReference type="InterPro" id="IPR050583">
    <property type="entry name" value="Mycobacterial_A85_antigen"/>
</dbReference>
<dbReference type="InterPro" id="IPR029058">
    <property type="entry name" value="AB_hydrolase_fold"/>
</dbReference>
<sequence length="258" mass="29351">MAQLLCNFVSYSLRRSVDIAVILPSISSCDFDLEQPPCHTPAYRYPVLYLLHGYGNDYKSWLRYTSAERFAEEKRIALVLCNAENQCYMNTGSENKYYDFIAKELPEFICGNFPISSSPADTYIAGASMGGYGTLAHALARPSEICAAGAFSPAVEIGTDPNKLGGNLNCLNLHDALEKCREAHAELPRIFLCCGQKDFLYDSVLAFHQELAEKGFSHCWDNPAEFEHEWRFWDIELEKFLDWIPRTDPYSRMPFHKI</sequence>
<dbReference type="Gene3D" id="3.40.50.1820">
    <property type="entry name" value="alpha/beta hydrolase"/>
    <property type="match status" value="1"/>
</dbReference>
<accession>A0A9D1ACS1</accession>
<dbReference type="EMBL" id="DVGK01000043">
    <property type="protein sequence ID" value="HIR13029.1"/>
    <property type="molecule type" value="Genomic_DNA"/>
</dbReference>
<evidence type="ECO:0000313" key="2">
    <source>
        <dbReference type="Proteomes" id="UP000886757"/>
    </source>
</evidence>
<reference evidence="1" key="2">
    <citation type="journal article" date="2021" name="PeerJ">
        <title>Extensive microbial diversity within the chicken gut microbiome revealed by metagenomics and culture.</title>
        <authorList>
            <person name="Gilroy R."/>
            <person name="Ravi A."/>
            <person name="Getino M."/>
            <person name="Pursley I."/>
            <person name="Horton D.L."/>
            <person name="Alikhan N.F."/>
            <person name="Baker D."/>
            <person name="Gharbi K."/>
            <person name="Hall N."/>
            <person name="Watson M."/>
            <person name="Adriaenssens E.M."/>
            <person name="Foster-Nyarko E."/>
            <person name="Jarju S."/>
            <person name="Secka A."/>
            <person name="Antonio M."/>
            <person name="Oren A."/>
            <person name="Chaudhuri R.R."/>
            <person name="La Ragione R."/>
            <person name="Hildebrand F."/>
            <person name="Pallen M.J."/>
        </authorList>
    </citation>
    <scope>NUCLEOTIDE SEQUENCE</scope>
    <source>
        <strain evidence="1">ChiSjej4B22-8148</strain>
    </source>
</reference>
<dbReference type="AlphaFoldDB" id="A0A9D1ACS1"/>